<feature type="transmembrane region" description="Helical" evidence="1">
    <location>
        <begin position="151"/>
        <end position="170"/>
    </location>
</feature>
<evidence type="ECO:0000313" key="2">
    <source>
        <dbReference type="EMBL" id="KKI51171.1"/>
    </source>
</evidence>
<dbReference type="EMBL" id="LAYJ01000088">
    <property type="protein sequence ID" value="KKI51171.1"/>
    <property type="molecule type" value="Genomic_DNA"/>
</dbReference>
<accession>A0A0M2NJN0</accession>
<comment type="caution">
    <text evidence="2">The sequence shown here is derived from an EMBL/GenBank/DDBJ whole genome shotgun (WGS) entry which is preliminary data.</text>
</comment>
<protein>
    <submittedName>
        <fullName evidence="2">ABC transporter permease protein</fullName>
    </submittedName>
</protein>
<keyword evidence="3" id="KW-1185">Reference proteome</keyword>
<dbReference type="RefSeq" id="WP_046443411.1">
    <property type="nucleotide sequence ID" value="NZ_LAYJ01000088.1"/>
</dbReference>
<feature type="transmembrane region" description="Helical" evidence="1">
    <location>
        <begin position="121"/>
        <end position="142"/>
    </location>
</feature>
<sequence length="216" mass="23482">MKGLLTKEFLGTKSFFRIYIFIIAICIVPVIVSGNGDFSAGFATGICTFIGGMMCFTSFAYDSSNRWDKYVLTLPYTRKQIVTSKYVFSLLMVGIGMGIGFVVNLILAAVGRTVLGTETGIVILILACTALLFISIVIPLIYKLGVEKSRIAVIVIFLVPFMIFLAFSGVAEDRGGMQDSFTGIVPMLTWLLPVVGAAALVVSYLASVHIYRNQEV</sequence>
<dbReference type="STRING" id="270498.CHK_1558"/>
<keyword evidence="1" id="KW-0472">Membrane</keyword>
<feature type="transmembrane region" description="Helical" evidence="1">
    <location>
        <begin position="86"/>
        <end position="109"/>
    </location>
</feature>
<dbReference type="Proteomes" id="UP000034076">
    <property type="component" value="Unassembled WGS sequence"/>
</dbReference>
<feature type="transmembrane region" description="Helical" evidence="1">
    <location>
        <begin position="15"/>
        <end position="32"/>
    </location>
</feature>
<dbReference type="PANTHER" id="PTHR41309:SF2">
    <property type="entry name" value="MEMBRANE PROTEIN"/>
    <property type="match status" value="1"/>
</dbReference>
<gene>
    <name evidence="2" type="ORF">CHK_1558</name>
</gene>
<feature type="transmembrane region" description="Helical" evidence="1">
    <location>
        <begin position="38"/>
        <end position="61"/>
    </location>
</feature>
<keyword evidence="1" id="KW-1133">Transmembrane helix</keyword>
<organism evidence="2 3">
    <name type="scientific">Christensenella hongkongensis</name>
    <dbReference type="NCBI Taxonomy" id="270498"/>
    <lineage>
        <taxon>Bacteria</taxon>
        <taxon>Bacillati</taxon>
        <taxon>Bacillota</taxon>
        <taxon>Clostridia</taxon>
        <taxon>Christensenellales</taxon>
        <taxon>Christensenellaceae</taxon>
        <taxon>Christensenella</taxon>
    </lineage>
</organism>
<dbReference type="Pfam" id="PF13346">
    <property type="entry name" value="ABC2_membrane_5"/>
    <property type="match status" value="1"/>
</dbReference>
<proteinExistence type="predicted"/>
<dbReference type="AlphaFoldDB" id="A0A0M2NJN0"/>
<evidence type="ECO:0000256" key="1">
    <source>
        <dbReference type="SAM" id="Phobius"/>
    </source>
</evidence>
<dbReference type="PANTHER" id="PTHR41309">
    <property type="entry name" value="MEMBRANE PROTEIN-RELATED"/>
    <property type="match status" value="1"/>
</dbReference>
<keyword evidence="1" id="KW-0812">Transmembrane</keyword>
<name>A0A0M2NJN0_9FIRM</name>
<dbReference type="InterPro" id="IPR025699">
    <property type="entry name" value="ABC2_memb-like"/>
</dbReference>
<feature type="transmembrane region" description="Helical" evidence="1">
    <location>
        <begin position="190"/>
        <end position="211"/>
    </location>
</feature>
<dbReference type="OrthoDB" id="1655186at2"/>
<evidence type="ECO:0000313" key="3">
    <source>
        <dbReference type="Proteomes" id="UP000034076"/>
    </source>
</evidence>
<reference evidence="2 3" key="1">
    <citation type="submission" date="2015-04" db="EMBL/GenBank/DDBJ databases">
        <title>Draft genome sequence of bacteremic isolate Catabacter hongkongensis type strain HKU16T.</title>
        <authorList>
            <person name="Lau S.K."/>
            <person name="Teng J.L."/>
            <person name="Huang Y."/>
            <person name="Curreem S.O."/>
            <person name="Tsui S.K."/>
            <person name="Woo P.C."/>
        </authorList>
    </citation>
    <scope>NUCLEOTIDE SEQUENCE [LARGE SCALE GENOMIC DNA]</scope>
    <source>
        <strain evidence="2 3">HKU16</strain>
    </source>
</reference>